<reference evidence="1" key="1">
    <citation type="submission" date="2021-06" db="EMBL/GenBank/DDBJ databases">
        <authorList>
            <person name="Kallberg Y."/>
            <person name="Tangrot J."/>
            <person name="Rosling A."/>
        </authorList>
    </citation>
    <scope>NUCLEOTIDE SEQUENCE</scope>
    <source>
        <strain evidence="1">IL203A</strain>
    </source>
</reference>
<gene>
    <name evidence="1" type="ORF">DHETER_LOCUS6935</name>
</gene>
<feature type="non-terminal residue" evidence="1">
    <location>
        <position position="1"/>
    </location>
</feature>
<comment type="caution">
    <text evidence="1">The sequence shown here is derived from an EMBL/GenBank/DDBJ whole genome shotgun (WGS) entry which is preliminary data.</text>
</comment>
<evidence type="ECO:0000313" key="2">
    <source>
        <dbReference type="Proteomes" id="UP000789702"/>
    </source>
</evidence>
<dbReference type="Proteomes" id="UP000789702">
    <property type="component" value="Unassembled WGS sequence"/>
</dbReference>
<evidence type="ECO:0000313" key="1">
    <source>
        <dbReference type="EMBL" id="CAG8592923.1"/>
    </source>
</evidence>
<accession>A0ACA9MHI7</accession>
<keyword evidence="2" id="KW-1185">Reference proteome</keyword>
<name>A0ACA9MHI7_9GLOM</name>
<dbReference type="EMBL" id="CAJVPU010009257">
    <property type="protein sequence ID" value="CAG8592923.1"/>
    <property type="molecule type" value="Genomic_DNA"/>
</dbReference>
<organism evidence="1 2">
    <name type="scientific">Dentiscutata heterogama</name>
    <dbReference type="NCBI Taxonomy" id="1316150"/>
    <lineage>
        <taxon>Eukaryota</taxon>
        <taxon>Fungi</taxon>
        <taxon>Fungi incertae sedis</taxon>
        <taxon>Mucoromycota</taxon>
        <taxon>Glomeromycotina</taxon>
        <taxon>Glomeromycetes</taxon>
        <taxon>Diversisporales</taxon>
        <taxon>Gigasporaceae</taxon>
        <taxon>Dentiscutata</taxon>
    </lineage>
</organism>
<proteinExistence type="predicted"/>
<sequence length="121" mass="14223">WKDERNKIPITYWKKMAHVLGKPVPLDNKNKDELPIIKIKKDYVSIEEKKVLMKCYRQLRREVQGELSVGMETLECLVDDLNKELGIPEDLEGVSELEKEQQIQVEELLEMNKDLSVDRLT</sequence>
<protein>
    <submittedName>
        <fullName evidence="1">4567_t:CDS:1</fullName>
    </submittedName>
</protein>